<dbReference type="Pfam" id="PF13561">
    <property type="entry name" value="adh_short_C2"/>
    <property type="match status" value="1"/>
</dbReference>
<protein>
    <submittedName>
        <fullName evidence="3">SDR family oxidoreductase</fullName>
    </submittedName>
</protein>
<dbReference type="SUPFAM" id="SSF51735">
    <property type="entry name" value="NAD(P)-binding Rossmann-fold domains"/>
    <property type="match status" value="1"/>
</dbReference>
<gene>
    <name evidence="3" type="ORF">ACFQDH_17315</name>
</gene>
<dbReference type="PANTHER" id="PTHR48107">
    <property type="entry name" value="NADPH-DEPENDENT ALDEHYDE REDUCTASE-LIKE PROTEIN, CHLOROPLASTIC-RELATED"/>
    <property type="match status" value="1"/>
</dbReference>
<dbReference type="EMBL" id="JBHSWH010000001">
    <property type="protein sequence ID" value="MFC6706966.1"/>
    <property type="molecule type" value="Genomic_DNA"/>
</dbReference>
<accession>A0ABW2AJD6</accession>
<dbReference type="InterPro" id="IPR002347">
    <property type="entry name" value="SDR_fam"/>
</dbReference>
<name>A0ABW2AJD6_9MICO</name>
<organism evidence="3 4">
    <name type="scientific">Flexivirga alba</name>
    <dbReference type="NCBI Taxonomy" id="702742"/>
    <lineage>
        <taxon>Bacteria</taxon>
        <taxon>Bacillati</taxon>
        <taxon>Actinomycetota</taxon>
        <taxon>Actinomycetes</taxon>
        <taxon>Micrococcales</taxon>
        <taxon>Dermacoccaceae</taxon>
        <taxon>Flexivirga</taxon>
    </lineage>
</organism>
<dbReference type="PRINTS" id="PR00081">
    <property type="entry name" value="GDHRDH"/>
</dbReference>
<dbReference type="InterPro" id="IPR020904">
    <property type="entry name" value="Sc_DH/Rdtase_CS"/>
</dbReference>
<comment type="caution">
    <text evidence="3">The sequence shown here is derived from an EMBL/GenBank/DDBJ whole genome shotgun (WGS) entry which is preliminary data.</text>
</comment>
<dbReference type="Proteomes" id="UP001596298">
    <property type="component" value="Unassembled WGS sequence"/>
</dbReference>
<dbReference type="RefSeq" id="WP_382403639.1">
    <property type="nucleotide sequence ID" value="NZ_JBHSWH010000001.1"/>
</dbReference>
<dbReference type="InterPro" id="IPR036291">
    <property type="entry name" value="NAD(P)-bd_dom_sf"/>
</dbReference>
<keyword evidence="4" id="KW-1185">Reference proteome</keyword>
<evidence type="ECO:0000313" key="3">
    <source>
        <dbReference type="EMBL" id="MFC6706966.1"/>
    </source>
</evidence>
<evidence type="ECO:0000256" key="2">
    <source>
        <dbReference type="ARBA" id="ARBA00023002"/>
    </source>
</evidence>
<dbReference type="Gene3D" id="3.40.50.720">
    <property type="entry name" value="NAD(P)-binding Rossmann-like Domain"/>
    <property type="match status" value="1"/>
</dbReference>
<proteinExistence type="inferred from homology"/>
<sequence length="255" mass="26977">MSNGTVLVTGVGRKRGIGAGLARGLAAAGWDLALNYWSDYDSRLDMERGDSDPEQIADECRQLGRSVDLVPGDLGDPAVPSNLVRVANKRGDLSALVLAHTEGVNSGILDTTLESWDRHYAVNARANWLLIKAFAVQLPPAVGEAERGRIVALTSDHSAHNLPYGTSKGALDRIVVAAAIELAEKGIRANAINPGPIDTGWMNDEIRASGVEQTPAGRLGTPRDTADLVTFLLSPAGGWVTGQVLYSNGGFRTTQ</sequence>
<keyword evidence="2" id="KW-0560">Oxidoreductase</keyword>
<evidence type="ECO:0000313" key="4">
    <source>
        <dbReference type="Proteomes" id="UP001596298"/>
    </source>
</evidence>
<comment type="similarity">
    <text evidence="1">Belongs to the short-chain dehydrogenases/reductases (SDR) family.</text>
</comment>
<evidence type="ECO:0000256" key="1">
    <source>
        <dbReference type="ARBA" id="ARBA00006484"/>
    </source>
</evidence>
<reference evidence="4" key="1">
    <citation type="journal article" date="2019" name="Int. J. Syst. Evol. Microbiol.">
        <title>The Global Catalogue of Microorganisms (GCM) 10K type strain sequencing project: providing services to taxonomists for standard genome sequencing and annotation.</title>
        <authorList>
            <consortium name="The Broad Institute Genomics Platform"/>
            <consortium name="The Broad Institute Genome Sequencing Center for Infectious Disease"/>
            <person name="Wu L."/>
            <person name="Ma J."/>
        </authorList>
    </citation>
    <scope>NUCLEOTIDE SEQUENCE [LARGE SCALE GENOMIC DNA]</scope>
    <source>
        <strain evidence="4">CCUG 58127</strain>
    </source>
</reference>
<dbReference type="PROSITE" id="PS00061">
    <property type="entry name" value="ADH_SHORT"/>
    <property type="match status" value="1"/>
</dbReference>
<dbReference type="PANTHER" id="PTHR48107:SF7">
    <property type="entry name" value="RE15974P"/>
    <property type="match status" value="1"/>
</dbReference>